<evidence type="ECO:0000256" key="2">
    <source>
        <dbReference type="SAM" id="SignalP"/>
    </source>
</evidence>
<reference evidence="4" key="3">
    <citation type="submission" date="2015-04" db="UniProtKB">
        <authorList>
            <consortium name="EnsemblPlants"/>
        </authorList>
    </citation>
    <scope>IDENTIFICATION</scope>
    <source>
        <strain evidence="4">cv. Jemalong A17</strain>
    </source>
</reference>
<dbReference type="AlphaFoldDB" id="A0A072V588"/>
<evidence type="ECO:0000313" key="5">
    <source>
        <dbReference type="Proteomes" id="UP000002051"/>
    </source>
</evidence>
<dbReference type="HOGENOM" id="CLU_1962830_0_0_1"/>
<dbReference type="Proteomes" id="UP000002051">
    <property type="component" value="Chromosome 2"/>
</dbReference>
<feature type="chain" id="PRO_5014500246" evidence="2">
    <location>
        <begin position="20"/>
        <end position="128"/>
    </location>
</feature>
<evidence type="ECO:0000313" key="3">
    <source>
        <dbReference type="EMBL" id="KEH37189.1"/>
    </source>
</evidence>
<keyword evidence="3" id="KW-0812">Transmembrane</keyword>
<reference evidence="3 5" key="1">
    <citation type="journal article" date="2011" name="Nature">
        <title>The Medicago genome provides insight into the evolution of rhizobial symbioses.</title>
        <authorList>
            <person name="Young N.D."/>
            <person name="Debelle F."/>
            <person name="Oldroyd G.E."/>
            <person name="Geurts R."/>
            <person name="Cannon S.B."/>
            <person name="Udvardi M.K."/>
            <person name="Benedito V.A."/>
            <person name="Mayer K.F."/>
            <person name="Gouzy J."/>
            <person name="Schoof H."/>
            <person name="Van de Peer Y."/>
            <person name="Proost S."/>
            <person name="Cook D.R."/>
            <person name="Meyers B.C."/>
            <person name="Spannagl M."/>
            <person name="Cheung F."/>
            <person name="De Mita S."/>
            <person name="Krishnakumar V."/>
            <person name="Gundlach H."/>
            <person name="Zhou S."/>
            <person name="Mudge J."/>
            <person name="Bharti A.K."/>
            <person name="Murray J.D."/>
            <person name="Naoumkina M.A."/>
            <person name="Rosen B."/>
            <person name="Silverstein K.A."/>
            <person name="Tang H."/>
            <person name="Rombauts S."/>
            <person name="Zhao P.X."/>
            <person name="Zhou P."/>
            <person name="Barbe V."/>
            <person name="Bardou P."/>
            <person name="Bechner M."/>
            <person name="Bellec A."/>
            <person name="Berger A."/>
            <person name="Berges H."/>
            <person name="Bidwell S."/>
            <person name="Bisseling T."/>
            <person name="Choisne N."/>
            <person name="Couloux A."/>
            <person name="Denny R."/>
            <person name="Deshpande S."/>
            <person name="Dai X."/>
            <person name="Doyle J.J."/>
            <person name="Dudez A.M."/>
            <person name="Farmer A.D."/>
            <person name="Fouteau S."/>
            <person name="Franken C."/>
            <person name="Gibelin C."/>
            <person name="Gish J."/>
            <person name="Goldstein S."/>
            <person name="Gonzalez A.J."/>
            <person name="Green P.J."/>
            <person name="Hallab A."/>
            <person name="Hartog M."/>
            <person name="Hua A."/>
            <person name="Humphray S.J."/>
            <person name="Jeong D.H."/>
            <person name="Jing Y."/>
            <person name="Jocker A."/>
            <person name="Kenton S.M."/>
            <person name="Kim D.J."/>
            <person name="Klee K."/>
            <person name="Lai H."/>
            <person name="Lang C."/>
            <person name="Lin S."/>
            <person name="Macmil S.L."/>
            <person name="Magdelenat G."/>
            <person name="Matthews L."/>
            <person name="McCorrison J."/>
            <person name="Monaghan E.L."/>
            <person name="Mun J.H."/>
            <person name="Najar F.Z."/>
            <person name="Nicholson C."/>
            <person name="Noirot C."/>
            <person name="O'Bleness M."/>
            <person name="Paule C.R."/>
            <person name="Poulain J."/>
            <person name="Prion F."/>
            <person name="Qin B."/>
            <person name="Qu C."/>
            <person name="Retzel E.F."/>
            <person name="Riddle C."/>
            <person name="Sallet E."/>
            <person name="Samain S."/>
            <person name="Samson N."/>
            <person name="Sanders I."/>
            <person name="Saurat O."/>
            <person name="Scarpelli C."/>
            <person name="Schiex T."/>
            <person name="Segurens B."/>
            <person name="Severin A.J."/>
            <person name="Sherrier D.J."/>
            <person name="Shi R."/>
            <person name="Sims S."/>
            <person name="Singer S.R."/>
            <person name="Sinharoy S."/>
            <person name="Sterck L."/>
            <person name="Viollet A."/>
            <person name="Wang B.B."/>
            <person name="Wang K."/>
            <person name="Wang M."/>
            <person name="Wang X."/>
            <person name="Warfsmann J."/>
            <person name="Weissenbach J."/>
            <person name="White D.D."/>
            <person name="White J.D."/>
            <person name="Wiley G.B."/>
            <person name="Wincker P."/>
            <person name="Xing Y."/>
            <person name="Yang L."/>
            <person name="Yao Z."/>
            <person name="Ying F."/>
            <person name="Zhai J."/>
            <person name="Zhou L."/>
            <person name="Zuber A."/>
            <person name="Denarie J."/>
            <person name="Dixon R.A."/>
            <person name="May G.D."/>
            <person name="Schwartz D.C."/>
            <person name="Rogers J."/>
            <person name="Quetier F."/>
            <person name="Town C.D."/>
            <person name="Roe B.A."/>
        </authorList>
    </citation>
    <scope>NUCLEOTIDE SEQUENCE [LARGE SCALE GENOMIC DNA]</scope>
    <source>
        <strain evidence="3">A17</strain>
        <strain evidence="4 5">cv. Jemalong A17</strain>
    </source>
</reference>
<reference evidence="3 5" key="2">
    <citation type="journal article" date="2014" name="BMC Genomics">
        <title>An improved genome release (version Mt4.0) for the model legume Medicago truncatula.</title>
        <authorList>
            <person name="Tang H."/>
            <person name="Krishnakumar V."/>
            <person name="Bidwell S."/>
            <person name="Rosen B."/>
            <person name="Chan A."/>
            <person name="Zhou S."/>
            <person name="Gentzbittel L."/>
            <person name="Childs K.L."/>
            <person name="Yandell M."/>
            <person name="Gundlach H."/>
            <person name="Mayer K.F."/>
            <person name="Schwartz D.C."/>
            <person name="Town C.D."/>
        </authorList>
    </citation>
    <scope>GENOME REANNOTATION</scope>
    <source>
        <strain evidence="3">A17</strain>
        <strain evidence="4 5">cv. Jemalong A17</strain>
    </source>
</reference>
<feature type="region of interest" description="Disordered" evidence="1">
    <location>
        <begin position="60"/>
        <end position="87"/>
    </location>
</feature>
<keyword evidence="5" id="KW-1185">Reference proteome</keyword>
<name>A0A072V588_MEDTR</name>
<proteinExistence type="predicted"/>
<dbReference type="EnsemblPlants" id="KEH37189">
    <property type="protein sequence ID" value="KEH37189"/>
    <property type="gene ID" value="MTR_2g435630"/>
</dbReference>
<sequence length="128" mass="13943">MKNMLALSITIVLVYTISSQLGIAFSRASIALGETEYLCDAFAADCIRLSDSAESRALYYSPDDSAESTAPYYSPDDSAKSPAPGISPSATYLESSDWTKHTVTHNLQGCNKSVIKKKQDMEKTFRSV</sequence>
<evidence type="ECO:0000256" key="1">
    <source>
        <dbReference type="SAM" id="MobiDB-lite"/>
    </source>
</evidence>
<protein>
    <submittedName>
        <fullName evidence="3">Transmembrane protein, putative</fullName>
    </submittedName>
</protein>
<organism evidence="3 5">
    <name type="scientific">Medicago truncatula</name>
    <name type="common">Barrel medic</name>
    <name type="synonym">Medicago tribuloides</name>
    <dbReference type="NCBI Taxonomy" id="3880"/>
    <lineage>
        <taxon>Eukaryota</taxon>
        <taxon>Viridiplantae</taxon>
        <taxon>Streptophyta</taxon>
        <taxon>Embryophyta</taxon>
        <taxon>Tracheophyta</taxon>
        <taxon>Spermatophyta</taxon>
        <taxon>Magnoliopsida</taxon>
        <taxon>eudicotyledons</taxon>
        <taxon>Gunneridae</taxon>
        <taxon>Pentapetalae</taxon>
        <taxon>rosids</taxon>
        <taxon>fabids</taxon>
        <taxon>Fabales</taxon>
        <taxon>Fabaceae</taxon>
        <taxon>Papilionoideae</taxon>
        <taxon>50 kb inversion clade</taxon>
        <taxon>NPAAA clade</taxon>
        <taxon>Hologalegina</taxon>
        <taxon>IRL clade</taxon>
        <taxon>Trifolieae</taxon>
        <taxon>Medicago</taxon>
    </lineage>
</organism>
<accession>A0A072V588</accession>
<keyword evidence="3" id="KW-0472">Membrane</keyword>
<gene>
    <name evidence="3" type="ordered locus">MTR_2g435630</name>
</gene>
<evidence type="ECO:0000313" key="4">
    <source>
        <dbReference type="EnsemblPlants" id="KEH37189"/>
    </source>
</evidence>
<keyword evidence="2" id="KW-0732">Signal</keyword>
<feature type="signal peptide" evidence="2">
    <location>
        <begin position="1"/>
        <end position="19"/>
    </location>
</feature>
<dbReference type="EMBL" id="CM001218">
    <property type="protein sequence ID" value="KEH37189.1"/>
    <property type="molecule type" value="Genomic_DNA"/>
</dbReference>